<dbReference type="PROSITE" id="PS51891">
    <property type="entry name" value="CENP_V_GFA"/>
    <property type="match status" value="1"/>
</dbReference>
<dbReference type="AlphaFoldDB" id="A0A9P8Y7F0"/>
<evidence type="ECO:0000256" key="4">
    <source>
        <dbReference type="ARBA" id="ARBA00023239"/>
    </source>
</evidence>
<comment type="caution">
    <text evidence="6">The sequence shown here is derived from an EMBL/GenBank/DDBJ whole genome shotgun (WGS) entry which is preliminary data.</text>
</comment>
<protein>
    <submittedName>
        <fullName evidence="6">Mss4-like protein</fullName>
    </submittedName>
</protein>
<name>A0A9P8Y7F0_9PEZI</name>
<evidence type="ECO:0000313" key="6">
    <source>
        <dbReference type="EMBL" id="KAH7031706.1"/>
    </source>
</evidence>
<proteinExistence type="inferred from homology"/>
<feature type="domain" description="CENP-V/GFA" evidence="5">
    <location>
        <begin position="2"/>
        <end position="135"/>
    </location>
</feature>
<comment type="similarity">
    <text evidence="1">Belongs to the Gfa family.</text>
</comment>
<evidence type="ECO:0000259" key="5">
    <source>
        <dbReference type="PROSITE" id="PS51891"/>
    </source>
</evidence>
<dbReference type="Gene3D" id="3.90.1590.10">
    <property type="entry name" value="glutathione-dependent formaldehyde- activating enzyme (gfa)"/>
    <property type="match status" value="1"/>
</dbReference>
<dbReference type="GO" id="GO:0046872">
    <property type="term" value="F:metal ion binding"/>
    <property type="evidence" value="ECO:0007669"/>
    <property type="project" value="UniProtKB-KW"/>
</dbReference>
<dbReference type="GeneID" id="70188336"/>
<organism evidence="6 7">
    <name type="scientific">Microdochium trichocladiopsis</name>
    <dbReference type="NCBI Taxonomy" id="1682393"/>
    <lineage>
        <taxon>Eukaryota</taxon>
        <taxon>Fungi</taxon>
        <taxon>Dikarya</taxon>
        <taxon>Ascomycota</taxon>
        <taxon>Pezizomycotina</taxon>
        <taxon>Sordariomycetes</taxon>
        <taxon>Xylariomycetidae</taxon>
        <taxon>Xylariales</taxon>
        <taxon>Microdochiaceae</taxon>
        <taxon>Microdochium</taxon>
    </lineage>
</organism>
<dbReference type="RefSeq" id="XP_046013386.1">
    <property type="nucleotide sequence ID" value="XM_046158790.1"/>
</dbReference>
<dbReference type="InterPro" id="IPR006913">
    <property type="entry name" value="CENP-V/GFA"/>
</dbReference>
<dbReference type="SUPFAM" id="SSF51316">
    <property type="entry name" value="Mss4-like"/>
    <property type="match status" value="1"/>
</dbReference>
<dbReference type="Pfam" id="PF04828">
    <property type="entry name" value="GFA"/>
    <property type="match status" value="1"/>
</dbReference>
<reference evidence="6" key="1">
    <citation type="journal article" date="2021" name="Nat. Commun.">
        <title>Genetic determinants of endophytism in the Arabidopsis root mycobiome.</title>
        <authorList>
            <person name="Mesny F."/>
            <person name="Miyauchi S."/>
            <person name="Thiergart T."/>
            <person name="Pickel B."/>
            <person name="Atanasova L."/>
            <person name="Karlsson M."/>
            <person name="Huettel B."/>
            <person name="Barry K.W."/>
            <person name="Haridas S."/>
            <person name="Chen C."/>
            <person name="Bauer D."/>
            <person name="Andreopoulos W."/>
            <person name="Pangilinan J."/>
            <person name="LaButti K."/>
            <person name="Riley R."/>
            <person name="Lipzen A."/>
            <person name="Clum A."/>
            <person name="Drula E."/>
            <person name="Henrissat B."/>
            <person name="Kohler A."/>
            <person name="Grigoriev I.V."/>
            <person name="Martin F.M."/>
            <person name="Hacquard S."/>
        </authorList>
    </citation>
    <scope>NUCLEOTIDE SEQUENCE</scope>
    <source>
        <strain evidence="6">MPI-CAGE-CH-0230</strain>
    </source>
</reference>
<evidence type="ECO:0000256" key="3">
    <source>
        <dbReference type="ARBA" id="ARBA00022833"/>
    </source>
</evidence>
<evidence type="ECO:0000256" key="1">
    <source>
        <dbReference type="ARBA" id="ARBA00005495"/>
    </source>
</evidence>
<keyword evidence="2" id="KW-0479">Metal-binding</keyword>
<keyword evidence="7" id="KW-1185">Reference proteome</keyword>
<accession>A0A9P8Y7F0</accession>
<keyword evidence="3" id="KW-0862">Zinc</keyword>
<keyword evidence="4" id="KW-0456">Lyase</keyword>
<evidence type="ECO:0000256" key="2">
    <source>
        <dbReference type="ARBA" id="ARBA00022723"/>
    </source>
</evidence>
<gene>
    <name evidence="6" type="ORF">B0I36DRAFT_363360</name>
</gene>
<dbReference type="GO" id="GO:0016846">
    <property type="term" value="F:carbon-sulfur lyase activity"/>
    <property type="evidence" value="ECO:0007669"/>
    <property type="project" value="InterPro"/>
</dbReference>
<sequence length="154" mass="16887">MATGSCVCGKATYTLKGQPLARSAQAICHCHDCRRLTGSAFTYSLQVRKEDFALFDNSGSTDSATPLLRETKFTHISGVTMKFSACGDCGTRLYKQVESPEHEPFLLVQAGTIIDRGGDKDGQGVQVKPDMELWTKHRASWIPAIDGVVQKQEF</sequence>
<dbReference type="PANTHER" id="PTHR33337">
    <property type="entry name" value="GFA DOMAIN-CONTAINING PROTEIN"/>
    <property type="match status" value="1"/>
</dbReference>
<dbReference type="OrthoDB" id="2212170at2759"/>
<dbReference type="Proteomes" id="UP000756346">
    <property type="component" value="Unassembled WGS sequence"/>
</dbReference>
<dbReference type="PANTHER" id="PTHR33337:SF30">
    <property type="entry name" value="DUF636 DOMAIN PROTEIN (AFU_ORTHOLOGUE AFUA_1G03180)"/>
    <property type="match status" value="1"/>
</dbReference>
<dbReference type="EMBL" id="JAGTJQ010000005">
    <property type="protein sequence ID" value="KAH7031706.1"/>
    <property type="molecule type" value="Genomic_DNA"/>
</dbReference>
<dbReference type="InterPro" id="IPR011057">
    <property type="entry name" value="Mss4-like_sf"/>
</dbReference>
<evidence type="ECO:0000313" key="7">
    <source>
        <dbReference type="Proteomes" id="UP000756346"/>
    </source>
</evidence>